<dbReference type="PROSITE" id="PS51892">
    <property type="entry name" value="SUBTILASE"/>
    <property type="match status" value="1"/>
</dbReference>
<dbReference type="InterPro" id="IPR041690">
    <property type="entry name" value="Cadherin_5"/>
</dbReference>
<evidence type="ECO:0000256" key="3">
    <source>
        <dbReference type="ARBA" id="ARBA00022670"/>
    </source>
</evidence>
<dbReference type="GO" id="GO:0004252">
    <property type="term" value="F:serine-type endopeptidase activity"/>
    <property type="evidence" value="ECO:0007669"/>
    <property type="project" value="UniProtKB-UniRule"/>
</dbReference>
<dbReference type="InterPro" id="IPR008979">
    <property type="entry name" value="Galactose-bd-like_sf"/>
</dbReference>
<dbReference type="Proteomes" id="UP000554286">
    <property type="component" value="Unassembled WGS sequence"/>
</dbReference>
<dbReference type="PROSITE" id="PS00330">
    <property type="entry name" value="HEMOLYSIN_CALCIUM"/>
    <property type="match status" value="19"/>
</dbReference>
<dbReference type="PROSITE" id="PS00137">
    <property type="entry name" value="SUBTILASE_HIS"/>
    <property type="match status" value="1"/>
</dbReference>
<dbReference type="Pfam" id="PF00353">
    <property type="entry name" value="HemolysinCabind"/>
    <property type="match status" value="17"/>
</dbReference>
<dbReference type="PROSITE" id="PS00018">
    <property type="entry name" value="EF_HAND_1"/>
    <property type="match status" value="1"/>
</dbReference>
<evidence type="ECO:0000256" key="2">
    <source>
        <dbReference type="ARBA" id="ARBA00022525"/>
    </source>
</evidence>
<feature type="region of interest" description="Disordered" evidence="7">
    <location>
        <begin position="1017"/>
        <end position="1039"/>
    </location>
</feature>
<reference evidence="9 10" key="1">
    <citation type="submission" date="2020-08" db="EMBL/GenBank/DDBJ databases">
        <title>Genome sequencing of Purple Non-Sulfur Bacteria from various extreme environments.</title>
        <authorList>
            <person name="Mayer M."/>
        </authorList>
    </citation>
    <scope>NUCLEOTIDE SEQUENCE [LARGE SCALE GENOMIC DNA]</scope>
    <source>
        <strain evidence="9 10">JA131</strain>
    </source>
</reference>
<feature type="domain" description="P/Homo B" evidence="8">
    <location>
        <begin position="952"/>
        <end position="1087"/>
    </location>
</feature>
<dbReference type="PANTHER" id="PTHR38340">
    <property type="entry name" value="S-LAYER PROTEIN"/>
    <property type="match status" value="1"/>
</dbReference>
<organism evidence="9 10">
    <name type="scientific">Roseospira visakhapatnamensis</name>
    <dbReference type="NCBI Taxonomy" id="390880"/>
    <lineage>
        <taxon>Bacteria</taxon>
        <taxon>Pseudomonadati</taxon>
        <taxon>Pseudomonadota</taxon>
        <taxon>Alphaproteobacteria</taxon>
        <taxon>Rhodospirillales</taxon>
        <taxon>Rhodospirillaceae</taxon>
        <taxon>Roseospira</taxon>
    </lineage>
</organism>
<feature type="active site" description="Charge relay system" evidence="6">
    <location>
        <position position="699"/>
    </location>
</feature>
<dbReference type="Gene3D" id="2.60.120.260">
    <property type="entry name" value="Galactose-binding domain-like"/>
    <property type="match status" value="1"/>
</dbReference>
<dbReference type="InterPro" id="IPR023828">
    <property type="entry name" value="Peptidase_S8_Ser-AS"/>
</dbReference>
<dbReference type="SUPFAM" id="SSF52743">
    <property type="entry name" value="Subtilisin-like"/>
    <property type="match status" value="1"/>
</dbReference>
<dbReference type="EMBL" id="JACIGK010000059">
    <property type="protein sequence ID" value="MBB4268198.1"/>
    <property type="molecule type" value="Genomic_DNA"/>
</dbReference>
<gene>
    <name evidence="9" type="ORF">GGD89_003855</name>
</gene>
<dbReference type="InterPro" id="IPR036852">
    <property type="entry name" value="Peptidase_S8/S53_dom_sf"/>
</dbReference>
<dbReference type="InterPro" id="IPR011049">
    <property type="entry name" value="Serralysin-like_metalloprot_C"/>
</dbReference>
<dbReference type="PROSITE" id="PS00138">
    <property type="entry name" value="SUBTILASE_SER"/>
    <property type="match status" value="1"/>
</dbReference>
<dbReference type="GO" id="GO:0005509">
    <property type="term" value="F:calcium ion binding"/>
    <property type="evidence" value="ECO:0007669"/>
    <property type="project" value="InterPro"/>
</dbReference>
<dbReference type="SUPFAM" id="SSF49785">
    <property type="entry name" value="Galactose-binding domain-like"/>
    <property type="match status" value="1"/>
</dbReference>
<evidence type="ECO:0000313" key="9">
    <source>
        <dbReference type="EMBL" id="MBB4268198.1"/>
    </source>
</evidence>
<keyword evidence="2" id="KW-0964">Secreted</keyword>
<keyword evidence="3 6" id="KW-0645">Protease</keyword>
<protein>
    <submittedName>
        <fullName evidence="9">Ca2+-binding RTX toxin-like protein/subtilisin-like proprotein convertase family protein</fullName>
    </submittedName>
</protein>
<dbReference type="InterPro" id="IPR000209">
    <property type="entry name" value="Peptidase_S8/S53_dom"/>
</dbReference>
<dbReference type="PRINTS" id="PR00313">
    <property type="entry name" value="CABNDNGRPT"/>
</dbReference>
<evidence type="ECO:0000256" key="4">
    <source>
        <dbReference type="ARBA" id="ARBA00022801"/>
    </source>
</evidence>
<dbReference type="Gene3D" id="2.150.10.10">
    <property type="entry name" value="Serralysin-like metalloprotease, C-terminal"/>
    <property type="match status" value="14"/>
</dbReference>
<dbReference type="RefSeq" id="WP_184048935.1">
    <property type="nucleotide sequence ID" value="NZ_JACIGK010000059.1"/>
</dbReference>
<evidence type="ECO:0000256" key="6">
    <source>
        <dbReference type="PROSITE-ProRule" id="PRU01240"/>
    </source>
</evidence>
<dbReference type="InterPro" id="IPR018511">
    <property type="entry name" value="Hemolysin-typ_Ca-bd_CS"/>
</dbReference>
<sequence>MDIDGDGLDLDPMYFSGVFFNIDDDGFSEAVPWSTTDAILSRDLNDNGLIDTGQEIRFADGGPGVTELDRLAGHDDNGDGVIDASDTVYQSLLLWVDANGNGVSDDSEVTTLADAGVTTIDLTATPVESGEEGAVFWADTNGDGTVDGDELYPDQASAPDGAQVVQQISGGYVLETGHVTTTEGTLSIFALALEYDSNGMVVERMGDEIVLSYEVGTQDIWKVLTDPNGQAFDLALTPYDGVIGTEGSDTVGASGSKDMFVAGGAGDDFIIGGAGNDKLYGGSGADRIYAGDGDDLVAIDAGDLGRGVSGGGGVDIAVVQTDDAVNIDLGAAEFEITIGGGGADTLIAGLALDVGLFGGGGDDLLQGGAGNDVLSGGDGQDDLDGGDGNDVLLIDSRDTIFDGGGGRDTAFVLGNVGVSLNVSAHNLEQVIGSAGNDTLNASSAVEDVFLDGATGDDILNGGHGADWLVGGAGNDRLDGGSGLDVAVFLGKAADYQIAGDESFATVTDLNDADGDDGIDSLVGVERLIFEDTVVHLDGTNTAPNVRGDVFRTQTAKDGNTFSADSLLANDWDADQDRAQIVGIGAVDGGTASIDSEGNITLTADTDTSPETEFRYVVDDGHGLTDDAVTTVDWVIADPDDDLMQYQWSLRALNVTSVWDDYTGEGVKVAVHDGGVDQTHPDIAPNYDSTIDEDPGVDAHGTFVTGVVGAARNGEGIVGVAYDATVAVYEHPNWFDWSFGGLETFDVVNNSWTQSVDTLYGGSGTLISRSLETLAETGRDGLGTNSVFVASNERQDGEHATYYDGPNSRHAIAVAAVDTDGTISDFSSPGSAILVSAPGTSIVSTDVTGSDGYADSTSVLGEDYHVAAGTSAAAPGVTGVVALMLEANPLLGWRDVQEILAYSAWNSDEDHDGWETNGATTWNGGGLEVSHDYGFGLVDSYIAVRLSESWIGQATSANEVHATGTSTLAVAIPDDGSVSDTITITEDVTIDHVEVTVRIDHTLKGDMVLELVSPDGTTSVLADRPGKAPDDPDDRGATKDNISWRFSTTHHWGESSQGDWTLRVTDAATGEVGTLNNWEIDFYGDAPSVDDVYVYTPDFAAFTSGFDAGRRQLSDTGGHDTLNLSSIYYDSEVSLVAGETSAIMGNTLTIAADTVIEDVIMGDGDDVVVGNDEANRIVGGRGHDVLTGGVGADTLEGGEGSDTADYGASGAAIQVNLATGAASGGDADGDTLVAIEIVHGTEFADTLVGNDEDNVLRGAAGEDSLQGGLGDDVLAGGEGADDVSGGDGDDTLFGGAGDDLLSGGVGNDTAFYVGAVSDYVITDNGSSITVSGLEGTDTLSDIEVLEFNDQSVYVAGPNTAPTAASHSFHLTQWMPFDLPQGTLLEGATDADLDTLTITTVYRSDNGSVSLSGDGDAGFLVDPDFVGTTSFDYAVGDGKAGEGIGTVAFTVAPSYTFNGTAAADVFVGLGSIDTVYGGLGDDSLDGGYGDDVLYGEGGNDILGGGQGADLLDGGSGIDTASYAKDHTAVSVDLTSNIGVDGSAEGDSYISIENVVGGDGGDTLRGNDGDNVLSGGAGQDVLTGEAGTDTLSGGRGDDTLIGGAGVNFLSGDDGNDILLAGIGIDHFDGGVGFDTASYQLATAGIVLDLASRESDSQYVAGDTFVHVERIVGSDYADVMTGSSSNNILDGGAGNDTITGGDGADTVTGGLGDDNLSGGDGSDTYIFNAGDGIDSVKDSGFHDTDRLVIHGHAVGDVTVSRVTEGSDDLLLTFAGSSDQITVWNTLNGDNWGTIEEIVFDDGTVWTPADMRATLLAQEATTGDDVIHGFFESETIDGLAGNDVIDGGNGDDTITGGLGDDTITGGGGNDTFVYVRGDGSDTVSDGETFGGTADTLRLQGIAVEAVSLSRDGANVTLHIAESTAGAGDGGAVSILNTLDPHYERGVEQIVFDDGTTWTMQDLRDRLLSDVGTEGDDTIEGTDAADVLNGLGGDDVIDGGNGADTITGGTGNDTITGGDGSDTYIFNAGDGIDSVKDSGFHDTDRLVIHGHAVGDVTVSRVTEGSDDLLLTFAGSSDQITVWNTLNGDNWGTIEEIVFDDGTVWTPADMRATLLAQEATTGDDVIHGFFESETIDGLAGNDVIDGGNGADTITGGSGNDTITGGDGSDTYIFNAGDGIDSIEDNGFSDTDRLIIRGHAAEDVIVSRVTEGSDDLRLTFAGSSDQITVWNTLNGSKYDTIEEIVFDDGTVWTPADMRATLLAQEATTGDDMIHGFFESETIDGLAGNDVIDGGNGADTITGGTGNDTITGGDGSDTYIFNAGDGIDSIEDNGFSDTDRLIIRGHAAEDVIVSRVTEGSDDLRLTFAGSSDQITVWNTLNGSRYDTIEEIVFDDGTVWTPADMRAMVPALMVATAMAMDPLPVTVISEADGETAGWLAVLRSEIGDQSPLDLGDLGLQGDLWAHQHDSGDGMADVWWDLSPDTSALLVGLAEDSLTNPIGFF</sequence>
<dbReference type="InterPro" id="IPR018247">
    <property type="entry name" value="EF_Hand_1_Ca_BS"/>
</dbReference>
<evidence type="ECO:0000313" key="10">
    <source>
        <dbReference type="Proteomes" id="UP000554286"/>
    </source>
</evidence>
<dbReference type="InterPro" id="IPR022398">
    <property type="entry name" value="Peptidase_S8_His-AS"/>
</dbReference>
<dbReference type="GO" id="GO:0005576">
    <property type="term" value="C:extracellular region"/>
    <property type="evidence" value="ECO:0007669"/>
    <property type="project" value="UniProtKB-SubCell"/>
</dbReference>
<dbReference type="InterPro" id="IPR001343">
    <property type="entry name" value="Hemolysn_Ca-bd"/>
</dbReference>
<feature type="region of interest" description="Disordered" evidence="7">
    <location>
        <begin position="1257"/>
        <end position="1290"/>
    </location>
</feature>
<dbReference type="InterPro" id="IPR050557">
    <property type="entry name" value="RTX_toxin/Mannuronan_C5-epim"/>
</dbReference>
<proteinExistence type="inferred from homology"/>
<dbReference type="Gene3D" id="3.40.50.200">
    <property type="entry name" value="Peptidase S8/S53 domain"/>
    <property type="match status" value="1"/>
</dbReference>
<dbReference type="Pfam" id="PF01483">
    <property type="entry name" value="P_proprotein"/>
    <property type="match status" value="1"/>
</dbReference>
<evidence type="ECO:0000256" key="5">
    <source>
        <dbReference type="ARBA" id="ARBA00022825"/>
    </source>
</evidence>
<evidence type="ECO:0000259" key="8">
    <source>
        <dbReference type="PROSITE" id="PS51829"/>
    </source>
</evidence>
<name>A0A7W6RHX0_9PROT</name>
<keyword evidence="10" id="KW-1185">Reference proteome</keyword>
<dbReference type="Pfam" id="PF00082">
    <property type="entry name" value="Peptidase_S8"/>
    <property type="match status" value="1"/>
</dbReference>
<keyword evidence="5 6" id="KW-0720">Serine protease</keyword>
<feature type="active site" description="Charge relay system" evidence="6">
    <location>
        <position position="870"/>
    </location>
</feature>
<dbReference type="PRINTS" id="PR00723">
    <property type="entry name" value="SUBTILISIN"/>
</dbReference>
<dbReference type="PANTHER" id="PTHR38340:SF1">
    <property type="entry name" value="S-LAYER PROTEIN"/>
    <property type="match status" value="1"/>
</dbReference>
<feature type="active site" description="Charge relay system" evidence="6">
    <location>
        <position position="672"/>
    </location>
</feature>
<dbReference type="InterPro" id="IPR015500">
    <property type="entry name" value="Peptidase_S8_subtilisin-rel"/>
</dbReference>
<keyword evidence="4 6" id="KW-0378">Hydrolase</keyword>
<dbReference type="Pfam" id="PF06594">
    <property type="entry name" value="HCBP_related"/>
    <property type="match status" value="4"/>
</dbReference>
<dbReference type="Pfam" id="PF17892">
    <property type="entry name" value="Cadherin_5"/>
    <property type="match status" value="2"/>
</dbReference>
<accession>A0A7W6RHX0</accession>
<dbReference type="InterPro" id="IPR010566">
    <property type="entry name" value="Haemolys_ca-bd"/>
</dbReference>
<dbReference type="InterPro" id="IPR002884">
    <property type="entry name" value="P_dom"/>
</dbReference>
<evidence type="ECO:0000256" key="7">
    <source>
        <dbReference type="SAM" id="MobiDB-lite"/>
    </source>
</evidence>
<comment type="caution">
    <text evidence="9">The sequence shown here is derived from an EMBL/GenBank/DDBJ whole genome shotgun (WGS) entry which is preliminary data.</text>
</comment>
<evidence type="ECO:0000256" key="1">
    <source>
        <dbReference type="ARBA" id="ARBA00004613"/>
    </source>
</evidence>
<comment type="subcellular location">
    <subcellularLocation>
        <location evidence="1">Secreted</location>
    </subcellularLocation>
</comment>
<comment type="similarity">
    <text evidence="6">Belongs to the peptidase S8 family.</text>
</comment>
<dbReference type="GO" id="GO:0006508">
    <property type="term" value="P:proteolysis"/>
    <property type="evidence" value="ECO:0007669"/>
    <property type="project" value="UniProtKB-KW"/>
</dbReference>
<feature type="compositionally biased region" description="Basic and acidic residues" evidence="7">
    <location>
        <begin position="1023"/>
        <end position="1037"/>
    </location>
</feature>
<dbReference type="SUPFAM" id="SSF51120">
    <property type="entry name" value="beta-Roll"/>
    <property type="match status" value="11"/>
</dbReference>
<dbReference type="PROSITE" id="PS51829">
    <property type="entry name" value="P_HOMO_B"/>
    <property type="match status" value="1"/>
</dbReference>